<dbReference type="EMBL" id="FOAG01000020">
    <property type="protein sequence ID" value="SEM32537.1"/>
    <property type="molecule type" value="Genomic_DNA"/>
</dbReference>
<dbReference type="Pfam" id="PF07883">
    <property type="entry name" value="Cupin_2"/>
    <property type="match status" value="1"/>
</dbReference>
<dbReference type="GO" id="GO:0003677">
    <property type="term" value="F:DNA binding"/>
    <property type="evidence" value="ECO:0007669"/>
    <property type="project" value="UniProtKB-KW"/>
</dbReference>
<keyword evidence="1" id="KW-0238">DNA-binding</keyword>
<name>A0A1H7XH72_9RHOB</name>
<evidence type="ECO:0000313" key="4">
    <source>
        <dbReference type="Proteomes" id="UP000199582"/>
    </source>
</evidence>
<evidence type="ECO:0000259" key="2">
    <source>
        <dbReference type="PROSITE" id="PS50943"/>
    </source>
</evidence>
<dbReference type="InterPro" id="IPR001387">
    <property type="entry name" value="Cro/C1-type_HTH"/>
</dbReference>
<dbReference type="RefSeq" id="WP_093039273.1">
    <property type="nucleotide sequence ID" value="NZ_FOAG01000020.1"/>
</dbReference>
<dbReference type="InterPro" id="IPR011051">
    <property type="entry name" value="RmlC_Cupin_sf"/>
</dbReference>
<reference evidence="3 4" key="1">
    <citation type="submission" date="2016-10" db="EMBL/GenBank/DDBJ databases">
        <authorList>
            <person name="de Groot N.N."/>
        </authorList>
    </citation>
    <scope>NUCLEOTIDE SEQUENCE [LARGE SCALE GENOMIC DNA]</scope>
    <source>
        <strain evidence="3 4">DSM 100674</strain>
    </source>
</reference>
<proteinExistence type="predicted"/>
<dbReference type="InterPro" id="IPR014710">
    <property type="entry name" value="RmlC-like_jellyroll"/>
</dbReference>
<dbReference type="InterPro" id="IPR050807">
    <property type="entry name" value="TransReg_Diox_bact_type"/>
</dbReference>
<dbReference type="CDD" id="cd02209">
    <property type="entry name" value="cupin_XRE_C"/>
    <property type="match status" value="1"/>
</dbReference>
<dbReference type="Pfam" id="PF01381">
    <property type="entry name" value="HTH_3"/>
    <property type="match status" value="1"/>
</dbReference>
<keyword evidence="4" id="KW-1185">Reference proteome</keyword>
<dbReference type="STRING" id="1287727.SAMN05443999_12027"/>
<evidence type="ECO:0000313" key="3">
    <source>
        <dbReference type="EMBL" id="SEM32537.1"/>
    </source>
</evidence>
<organism evidence="3 4">
    <name type="scientific">Roseovarius azorensis</name>
    <dbReference type="NCBI Taxonomy" id="1287727"/>
    <lineage>
        <taxon>Bacteria</taxon>
        <taxon>Pseudomonadati</taxon>
        <taxon>Pseudomonadota</taxon>
        <taxon>Alphaproteobacteria</taxon>
        <taxon>Rhodobacterales</taxon>
        <taxon>Roseobacteraceae</taxon>
        <taxon>Roseovarius</taxon>
    </lineage>
</organism>
<dbReference type="SUPFAM" id="SSF47413">
    <property type="entry name" value="lambda repressor-like DNA-binding domains"/>
    <property type="match status" value="1"/>
</dbReference>
<dbReference type="AlphaFoldDB" id="A0A1H7XH72"/>
<dbReference type="SMART" id="SM00530">
    <property type="entry name" value="HTH_XRE"/>
    <property type="match status" value="1"/>
</dbReference>
<dbReference type="OrthoDB" id="9814751at2"/>
<feature type="domain" description="HTH cro/C1-type" evidence="2">
    <location>
        <begin position="8"/>
        <end position="62"/>
    </location>
</feature>
<dbReference type="CDD" id="cd00093">
    <property type="entry name" value="HTH_XRE"/>
    <property type="match status" value="1"/>
</dbReference>
<dbReference type="GO" id="GO:0003700">
    <property type="term" value="F:DNA-binding transcription factor activity"/>
    <property type="evidence" value="ECO:0007669"/>
    <property type="project" value="TreeGrafter"/>
</dbReference>
<dbReference type="PANTHER" id="PTHR46797">
    <property type="entry name" value="HTH-TYPE TRANSCRIPTIONAL REGULATOR"/>
    <property type="match status" value="1"/>
</dbReference>
<dbReference type="InterPro" id="IPR010982">
    <property type="entry name" value="Lambda_DNA-bd_dom_sf"/>
</dbReference>
<dbReference type="Gene3D" id="1.10.260.40">
    <property type="entry name" value="lambda repressor-like DNA-binding domains"/>
    <property type="match status" value="1"/>
</dbReference>
<protein>
    <submittedName>
        <fullName evidence="3">Transcriptional regulator, XRE family with cupin sensor</fullName>
    </submittedName>
</protein>
<dbReference type="SUPFAM" id="SSF51182">
    <property type="entry name" value="RmlC-like cupins"/>
    <property type="match status" value="1"/>
</dbReference>
<dbReference type="PANTHER" id="PTHR46797:SF11">
    <property type="entry name" value="HTH-TYPE TRANSCRIPTIONAL REGULATOR PUUR"/>
    <property type="match status" value="1"/>
</dbReference>
<evidence type="ECO:0000256" key="1">
    <source>
        <dbReference type="ARBA" id="ARBA00023125"/>
    </source>
</evidence>
<dbReference type="PROSITE" id="PS50943">
    <property type="entry name" value="HTH_CROC1"/>
    <property type="match status" value="1"/>
</dbReference>
<gene>
    <name evidence="3" type="ORF">SAMN05443999_12027</name>
</gene>
<sequence>MAKIGVNLRRLRQRRHLSTRELASRSGVSHSTISLIERDQISPTVDTLQAVLDALGSRLSEFLSGVREGGTSPFYRAEDLPEIGNPDNISYKIIGLDHVFRSIQFLHETYSVGADSGEMLTHVAQEAGFVMTGQVEVTVGQATRVLNRGDGYYFDSREFHRFRNVGSTKAEIISAISPPSY</sequence>
<dbReference type="Gene3D" id="2.60.120.10">
    <property type="entry name" value="Jelly Rolls"/>
    <property type="match status" value="1"/>
</dbReference>
<dbReference type="GO" id="GO:0005829">
    <property type="term" value="C:cytosol"/>
    <property type="evidence" value="ECO:0007669"/>
    <property type="project" value="TreeGrafter"/>
</dbReference>
<dbReference type="Proteomes" id="UP000199582">
    <property type="component" value="Unassembled WGS sequence"/>
</dbReference>
<accession>A0A1H7XH72</accession>
<dbReference type="InterPro" id="IPR013096">
    <property type="entry name" value="Cupin_2"/>
</dbReference>